<dbReference type="HOGENOM" id="CLU_3257446_0_0_11"/>
<organism evidence="1 2">
    <name type="scientific">Saccharomonospora cyanea NA-134</name>
    <dbReference type="NCBI Taxonomy" id="882082"/>
    <lineage>
        <taxon>Bacteria</taxon>
        <taxon>Bacillati</taxon>
        <taxon>Actinomycetota</taxon>
        <taxon>Actinomycetes</taxon>
        <taxon>Pseudonocardiales</taxon>
        <taxon>Pseudonocardiaceae</taxon>
        <taxon>Saccharomonospora</taxon>
    </lineage>
</organism>
<gene>
    <name evidence="1" type="ORF">SaccyDRAFT_0184</name>
</gene>
<accession>H5XCB8</accession>
<dbReference type="Proteomes" id="UP000002791">
    <property type="component" value="Chromosome"/>
</dbReference>
<dbReference type="EMBL" id="CM001440">
    <property type="protein sequence ID" value="EHR59124.1"/>
    <property type="molecule type" value="Genomic_DNA"/>
</dbReference>
<evidence type="ECO:0000313" key="1">
    <source>
        <dbReference type="EMBL" id="EHR59124.1"/>
    </source>
</evidence>
<protein>
    <submittedName>
        <fullName evidence="1">Uncharacterized protein</fullName>
    </submittedName>
</protein>
<dbReference type="AlphaFoldDB" id="H5XCB8"/>
<evidence type="ECO:0000313" key="2">
    <source>
        <dbReference type="Proteomes" id="UP000002791"/>
    </source>
</evidence>
<reference evidence="1 2" key="1">
    <citation type="submission" date="2011-11" db="EMBL/GenBank/DDBJ databases">
        <title>The Noncontiguous Finished sequence of Saccharomonospora cyanea NA-134.</title>
        <authorList>
            <consortium name="US DOE Joint Genome Institute"/>
            <person name="Lucas S."/>
            <person name="Han J."/>
            <person name="Lapidus A."/>
            <person name="Cheng J.-F."/>
            <person name="Goodwin L."/>
            <person name="Pitluck S."/>
            <person name="Peters L."/>
            <person name="Ovchinnikova G."/>
            <person name="Lu M."/>
            <person name="Detter J.C."/>
            <person name="Han C."/>
            <person name="Tapia R."/>
            <person name="Land M."/>
            <person name="Hauser L."/>
            <person name="Kyrpides N."/>
            <person name="Ivanova N."/>
            <person name="Pagani I."/>
            <person name="Brambilla E.-M."/>
            <person name="Klenk H.-P."/>
            <person name="Woyke T."/>
        </authorList>
    </citation>
    <scope>NUCLEOTIDE SEQUENCE [LARGE SCALE GENOMIC DNA]</scope>
    <source>
        <strain evidence="1 2">NA-134</strain>
    </source>
</reference>
<keyword evidence="2" id="KW-1185">Reference proteome</keyword>
<sequence length="42" mass="4490">MAMAVGESARVDVIVSMIELDNACSIAEELVDIIDEKLPLGE</sequence>
<name>H5XCB8_9PSEU</name>
<proteinExistence type="predicted"/>